<dbReference type="Proteomes" id="UP000799302">
    <property type="component" value="Unassembled WGS sequence"/>
</dbReference>
<dbReference type="InterPro" id="IPR027417">
    <property type="entry name" value="P-loop_NTPase"/>
</dbReference>
<dbReference type="AlphaFoldDB" id="A0A6A6URJ5"/>
<sequence>PGYGYGSRGEWGKELTKVLTKRSQVRRALVLLDAERGPNERDLQVIDMLAEAGTAWQVVLTKADRV</sequence>
<dbReference type="GO" id="GO:0005739">
    <property type="term" value="C:mitochondrion"/>
    <property type="evidence" value="ECO:0007669"/>
    <property type="project" value="TreeGrafter"/>
</dbReference>
<dbReference type="Gene3D" id="3.40.50.300">
    <property type="entry name" value="P-loop containing nucleotide triphosphate hydrolases"/>
    <property type="match status" value="1"/>
</dbReference>
<dbReference type="InterPro" id="IPR052279">
    <property type="entry name" value="EngB_GTPase"/>
</dbReference>
<reference evidence="1" key="1">
    <citation type="journal article" date="2020" name="Stud. Mycol.">
        <title>101 Dothideomycetes genomes: a test case for predicting lifestyles and emergence of pathogens.</title>
        <authorList>
            <person name="Haridas S."/>
            <person name="Albert R."/>
            <person name="Binder M."/>
            <person name="Bloem J."/>
            <person name="Labutti K."/>
            <person name="Salamov A."/>
            <person name="Andreopoulos B."/>
            <person name="Baker S."/>
            <person name="Barry K."/>
            <person name="Bills G."/>
            <person name="Bluhm B."/>
            <person name="Cannon C."/>
            <person name="Castanera R."/>
            <person name="Culley D."/>
            <person name="Daum C."/>
            <person name="Ezra D."/>
            <person name="Gonzalez J."/>
            <person name="Henrissat B."/>
            <person name="Kuo A."/>
            <person name="Liang C."/>
            <person name="Lipzen A."/>
            <person name="Lutzoni F."/>
            <person name="Magnuson J."/>
            <person name="Mondo S."/>
            <person name="Nolan M."/>
            <person name="Ohm R."/>
            <person name="Pangilinan J."/>
            <person name="Park H.-J."/>
            <person name="Ramirez L."/>
            <person name="Alfaro M."/>
            <person name="Sun H."/>
            <person name="Tritt A."/>
            <person name="Yoshinaga Y."/>
            <person name="Zwiers L.-H."/>
            <person name="Turgeon B."/>
            <person name="Goodwin S."/>
            <person name="Spatafora J."/>
            <person name="Crous P."/>
            <person name="Grigoriev I."/>
        </authorList>
    </citation>
    <scope>NUCLEOTIDE SEQUENCE</scope>
    <source>
        <strain evidence="1">CBS 115976</strain>
    </source>
</reference>
<gene>
    <name evidence="1" type="ORF">BT63DRAFT_358278</name>
</gene>
<evidence type="ECO:0000313" key="2">
    <source>
        <dbReference type="Proteomes" id="UP000799302"/>
    </source>
</evidence>
<organism evidence="1 2">
    <name type="scientific">Microthyrium microscopicum</name>
    <dbReference type="NCBI Taxonomy" id="703497"/>
    <lineage>
        <taxon>Eukaryota</taxon>
        <taxon>Fungi</taxon>
        <taxon>Dikarya</taxon>
        <taxon>Ascomycota</taxon>
        <taxon>Pezizomycotina</taxon>
        <taxon>Dothideomycetes</taxon>
        <taxon>Dothideomycetes incertae sedis</taxon>
        <taxon>Microthyriales</taxon>
        <taxon>Microthyriaceae</taxon>
        <taxon>Microthyrium</taxon>
    </lineage>
</organism>
<accession>A0A6A6URJ5</accession>
<dbReference type="OrthoDB" id="391988at2759"/>
<name>A0A6A6URJ5_9PEZI</name>
<dbReference type="SUPFAM" id="SSF52540">
    <property type="entry name" value="P-loop containing nucleoside triphosphate hydrolases"/>
    <property type="match status" value="1"/>
</dbReference>
<dbReference type="EMBL" id="MU004230">
    <property type="protein sequence ID" value="KAF2674380.1"/>
    <property type="molecule type" value="Genomic_DNA"/>
</dbReference>
<feature type="non-terminal residue" evidence="1">
    <location>
        <position position="1"/>
    </location>
</feature>
<proteinExistence type="predicted"/>
<dbReference type="PANTHER" id="PTHR46498">
    <property type="entry name" value="GTP-BINDING PROTEIN 8"/>
    <property type="match status" value="1"/>
</dbReference>
<feature type="non-terminal residue" evidence="1">
    <location>
        <position position="66"/>
    </location>
</feature>
<protein>
    <recommendedName>
        <fullName evidence="3">EngB-type G domain-containing protein</fullName>
    </recommendedName>
</protein>
<keyword evidence="2" id="KW-1185">Reference proteome</keyword>
<evidence type="ECO:0000313" key="1">
    <source>
        <dbReference type="EMBL" id="KAF2674380.1"/>
    </source>
</evidence>
<evidence type="ECO:0008006" key="3">
    <source>
        <dbReference type="Google" id="ProtNLM"/>
    </source>
</evidence>
<dbReference type="PANTHER" id="PTHR46498:SF1">
    <property type="entry name" value="GTP-BINDING PROTEIN 8"/>
    <property type="match status" value="1"/>
</dbReference>